<comment type="similarity">
    <text evidence="4">Belongs to the SEC8 family.</text>
</comment>
<feature type="compositionally biased region" description="Low complexity" evidence="5">
    <location>
        <begin position="150"/>
        <end position="164"/>
    </location>
</feature>
<dbReference type="STRING" id="269621.A0A238FDF8"/>
<feature type="compositionally biased region" description="Basic and acidic residues" evidence="5">
    <location>
        <begin position="608"/>
        <end position="619"/>
    </location>
</feature>
<sequence length="1438" mass="157004">MSRQPNSRLPPSHTSGASSPSSFHPPDSPGRYGDEHAPSRPERSTRRPLGSTSSPSGFAATSVGRFPDHDSSRQPSGAGSYRAGPSGLNNVQGGSSRGRGNEGPYDLNSSHAMVRSGSDQSNGDYDEGGSGIGAVANKSRRMMDQLRKGSPSSPVIKSSSRAPSQNDGLHPSSASNTRAPPSPAFRRDSVSSDGGSSTSSRSRSPRPGNNGDGAVGVMGVTEPTMALTSAVSAFSSAGQRRDGRRGGLADQGFDAAEADEKGVKVHSTALDPNEYPDTPAFREVDAVLRKVVHEWPVMTLSTSLEAGGRQGGEFDPVSLALGLLDPSNHGTDKSLSSFLRMKDDLDHAILATLSDGDTASTSSYRAFETSISTHNSTLQSLTANQKQIIDLRKSLVDAREMLERKGREGLFGLYNRMSHLEEMLKLLDEIDHFRSIPDRLELLLSEKRFLSAIVLLVRSLKTISKPEMMEIGALTDLRSWLVLQEGVMLEILIEELHNHLYLKSFYCDVRWKPYSRGQTSLPVVDFGEDVETAGAPSHLEPSFHSSGRSTARLPRLTKLQRYLNYLSLRPSINPLLDEPIDDIHDSLSPTPDDGSLGLDGSGNPSALGEDKFESSGDKYRPTKNIELDSFAYIEMLMECLACLGKLGYGLDAITQRVQGEMFQLVETTVEEVDERNDSTKQASIIVGVNRPQSLFFPTSASTGMILQEQRGSLTSLSSLSLPNGIGNRTSLLRLTASETTALESNVETLKDFFWTLYSKLDAVLQGFRVAYEVSLRITERRDFKDSAVVKSSSGNLLFSLLDIWKPVQQEVRSLLHDYLTDDQSGTVSSRNPIVSVNEVLRLARPRDHHKQIFKFADSDLKASSKALKTHEDELNRTLKLVLPGLMTDGAATSQSLGMTLGSDDRYGAGGARSGLAGTHKALVSADAFNVSVLFGPTLSFLSRVREVMPGGLVADHDGATGFGGFLDDFVVRTFLPQLEEKVTHVFHQAVGGLDAFQEDPQYKKVSRVPIVKSVSNLMMLITSLTSMLQATPFHRESYSHLIISVIHQFYQRCNERFKDLTARETHDPAAGTSTKPVQLKTSANWASLPELNETLVDLHAAMPDDKEAADAALKRETKIELDKKRNSLVNSEDLITPSKKLMALGTLYSSLVWFIAHISALKHVADRPNGSALGDDASPSSPILDQSDDGHSPTRPFPLPLTNEMSKPFESLLKSYRQLANLVLFTLRLEIRLRTIHYLDKATRDGVYQLAEDIAEPDPSVVDLNSDLAECDECAATTLAEPERKFIFEGLSLLMDQLLISNARHIRLANQFGLSKMLRNILALQQNLKNLGDAPLQVNFDRSRKFWDVFGRGPKEMLDAIRERTIRYEFEDYKALLNLMCGVDQSSKDGTTTGLMGGAAAGVGAAGDGAPLSASGGDRSRRMYNEYLIDLFALDVGE</sequence>
<evidence type="ECO:0000256" key="1">
    <source>
        <dbReference type="ARBA" id="ARBA00022448"/>
    </source>
</evidence>
<feature type="compositionally biased region" description="Polar residues" evidence="5">
    <location>
        <begin position="107"/>
        <end position="123"/>
    </location>
</feature>
<keyword evidence="3 4" id="KW-0653">Protein transport</keyword>
<keyword evidence="1 4" id="KW-0813">Transport</keyword>
<evidence type="ECO:0000313" key="8">
    <source>
        <dbReference type="EMBL" id="SCV70809.1"/>
    </source>
</evidence>
<dbReference type="InterPro" id="IPR007191">
    <property type="entry name" value="Sec8_exocyst_N"/>
</dbReference>
<evidence type="ECO:0000313" key="9">
    <source>
        <dbReference type="Proteomes" id="UP000198372"/>
    </source>
</evidence>
<dbReference type="OrthoDB" id="272977at2759"/>
<proteinExistence type="inferred from homology"/>
<feature type="compositionally biased region" description="Low complexity" evidence="5">
    <location>
        <begin position="10"/>
        <end position="25"/>
    </location>
</feature>
<dbReference type="Proteomes" id="UP000198372">
    <property type="component" value="Unassembled WGS sequence"/>
</dbReference>
<evidence type="ECO:0000256" key="4">
    <source>
        <dbReference type="RuleBase" id="RU367079"/>
    </source>
</evidence>
<dbReference type="GO" id="GO:0006612">
    <property type="term" value="P:protein targeting to membrane"/>
    <property type="evidence" value="ECO:0007669"/>
    <property type="project" value="UniProtKB-UniRule"/>
</dbReference>
<reference evidence="9" key="1">
    <citation type="submission" date="2016-09" db="EMBL/GenBank/DDBJ databases">
        <authorList>
            <person name="Jeantristanb JTB J.-T."/>
            <person name="Ricardo R."/>
        </authorList>
    </citation>
    <scope>NUCLEOTIDE SEQUENCE [LARGE SCALE GENOMIC DNA]</scope>
</reference>
<feature type="compositionally biased region" description="Low complexity" evidence="5">
    <location>
        <begin position="592"/>
        <end position="602"/>
    </location>
</feature>
<feature type="domain" description="Exocyst complex component Sec8 middle helical bundle" evidence="7">
    <location>
        <begin position="624"/>
        <end position="938"/>
    </location>
</feature>
<dbReference type="PANTHER" id="PTHR14146:SF0">
    <property type="entry name" value="EXOCYST COMPLEX COMPONENT 4"/>
    <property type="match status" value="1"/>
</dbReference>
<feature type="region of interest" description="Disordered" evidence="5">
    <location>
        <begin position="1171"/>
        <end position="1201"/>
    </location>
</feature>
<dbReference type="GO" id="GO:0015031">
    <property type="term" value="P:protein transport"/>
    <property type="evidence" value="ECO:0007669"/>
    <property type="project" value="UniProtKB-KW"/>
</dbReference>
<organism evidence="8 9">
    <name type="scientific">Microbotryum intermedium</name>
    <dbReference type="NCBI Taxonomy" id="269621"/>
    <lineage>
        <taxon>Eukaryota</taxon>
        <taxon>Fungi</taxon>
        <taxon>Dikarya</taxon>
        <taxon>Basidiomycota</taxon>
        <taxon>Pucciniomycotina</taxon>
        <taxon>Microbotryomycetes</taxon>
        <taxon>Microbotryales</taxon>
        <taxon>Microbotryaceae</taxon>
        <taxon>Microbotryum</taxon>
    </lineage>
</organism>
<feature type="compositionally biased region" description="Low complexity" evidence="5">
    <location>
        <begin position="191"/>
        <end position="207"/>
    </location>
</feature>
<name>A0A238FDF8_9BASI</name>
<dbReference type="EMBL" id="FMSP01000006">
    <property type="protein sequence ID" value="SCV70809.1"/>
    <property type="molecule type" value="Genomic_DNA"/>
</dbReference>
<comment type="function">
    <text evidence="4">Component of the exocyst complex involved in the docking of exocytic vesicles with fusion sites on the plasma membrane.</text>
</comment>
<dbReference type="GO" id="GO:0000145">
    <property type="term" value="C:exocyst"/>
    <property type="evidence" value="ECO:0007669"/>
    <property type="project" value="UniProtKB-UniRule"/>
</dbReference>
<evidence type="ECO:0000256" key="2">
    <source>
        <dbReference type="ARBA" id="ARBA00022483"/>
    </source>
</evidence>
<protein>
    <recommendedName>
        <fullName evidence="4">Exocyst complex component Sec8</fullName>
    </recommendedName>
</protein>
<evidence type="ECO:0000259" key="6">
    <source>
        <dbReference type="Pfam" id="PF04048"/>
    </source>
</evidence>
<feature type="domain" description="Exocyst complex component Sec8 N-terminal" evidence="6">
    <location>
        <begin position="313"/>
        <end position="441"/>
    </location>
</feature>
<feature type="compositionally biased region" description="Basic and acidic residues" evidence="5">
    <location>
        <begin position="32"/>
        <end position="45"/>
    </location>
</feature>
<dbReference type="InterPro" id="IPR039682">
    <property type="entry name" value="Sec8/EXOC4"/>
</dbReference>
<feature type="region of interest" description="Disordered" evidence="5">
    <location>
        <begin position="1"/>
        <end position="217"/>
    </location>
</feature>
<keyword evidence="2 4" id="KW-0268">Exocytosis</keyword>
<evidence type="ECO:0000256" key="3">
    <source>
        <dbReference type="ARBA" id="ARBA00022927"/>
    </source>
</evidence>
<dbReference type="InterPro" id="IPR048630">
    <property type="entry name" value="Sec8_M"/>
</dbReference>
<evidence type="ECO:0000259" key="7">
    <source>
        <dbReference type="Pfam" id="PF20652"/>
    </source>
</evidence>
<evidence type="ECO:0000256" key="5">
    <source>
        <dbReference type="SAM" id="MobiDB-lite"/>
    </source>
</evidence>
<dbReference type="PANTHER" id="PTHR14146">
    <property type="entry name" value="EXOCYST COMPLEX COMPONENT 4"/>
    <property type="match status" value="1"/>
</dbReference>
<dbReference type="Pfam" id="PF20652">
    <property type="entry name" value="Sec8_C"/>
    <property type="match status" value="1"/>
</dbReference>
<dbReference type="GO" id="GO:0006904">
    <property type="term" value="P:vesicle docking involved in exocytosis"/>
    <property type="evidence" value="ECO:0007669"/>
    <property type="project" value="InterPro"/>
</dbReference>
<feature type="region of interest" description="Disordered" evidence="5">
    <location>
        <begin position="583"/>
        <end position="619"/>
    </location>
</feature>
<accession>A0A238FDF8</accession>
<gene>
    <name evidence="8" type="ORF">BQ2448_3571</name>
</gene>
<dbReference type="GO" id="GO:0006893">
    <property type="term" value="P:Golgi to plasma membrane transport"/>
    <property type="evidence" value="ECO:0007669"/>
    <property type="project" value="TreeGrafter"/>
</dbReference>
<dbReference type="Pfam" id="PF04048">
    <property type="entry name" value="Sec8_N"/>
    <property type="match status" value="1"/>
</dbReference>
<dbReference type="GO" id="GO:0090522">
    <property type="term" value="P:vesicle tethering involved in exocytosis"/>
    <property type="evidence" value="ECO:0007669"/>
    <property type="project" value="UniProtKB-UniRule"/>
</dbReference>
<keyword evidence="9" id="KW-1185">Reference proteome</keyword>